<proteinExistence type="predicted"/>
<dbReference type="AlphaFoldDB" id="A0A218XLL0"/>
<dbReference type="InterPro" id="IPR006868">
    <property type="entry name" value="DUF630"/>
</dbReference>
<dbReference type="EMBL" id="MTKT01001158">
    <property type="protein sequence ID" value="OWM85668.1"/>
    <property type="molecule type" value="Genomic_DNA"/>
</dbReference>
<evidence type="ECO:0000259" key="1">
    <source>
        <dbReference type="Pfam" id="PF04783"/>
    </source>
</evidence>
<accession>A0A218XLL0</accession>
<comment type="caution">
    <text evidence="2">The sequence shown here is derived from an EMBL/GenBank/DDBJ whole genome shotgun (WGS) entry which is preliminary data.</text>
</comment>
<organism evidence="2 3">
    <name type="scientific">Punica granatum</name>
    <name type="common">Pomegranate</name>
    <dbReference type="NCBI Taxonomy" id="22663"/>
    <lineage>
        <taxon>Eukaryota</taxon>
        <taxon>Viridiplantae</taxon>
        <taxon>Streptophyta</taxon>
        <taxon>Embryophyta</taxon>
        <taxon>Tracheophyta</taxon>
        <taxon>Spermatophyta</taxon>
        <taxon>Magnoliopsida</taxon>
        <taxon>eudicotyledons</taxon>
        <taxon>Gunneridae</taxon>
        <taxon>Pentapetalae</taxon>
        <taxon>rosids</taxon>
        <taxon>malvids</taxon>
        <taxon>Myrtales</taxon>
        <taxon>Lythraceae</taxon>
        <taxon>Punica</taxon>
    </lineage>
</organism>
<name>A0A218XLL0_PUNGR</name>
<evidence type="ECO:0000313" key="3">
    <source>
        <dbReference type="Proteomes" id="UP000197138"/>
    </source>
</evidence>
<dbReference type="Proteomes" id="UP000197138">
    <property type="component" value="Unassembled WGS sequence"/>
</dbReference>
<gene>
    <name evidence="2" type="ORF">CDL15_Pgr029091</name>
</gene>
<feature type="domain" description="DUF630" evidence="1">
    <location>
        <begin position="1"/>
        <end position="41"/>
    </location>
</feature>
<dbReference type="Pfam" id="PF04783">
    <property type="entry name" value="DUF630"/>
    <property type="match status" value="1"/>
</dbReference>
<sequence>MSCFATKLEQEGEVVAICWERKKLLKQTVERLYTLAEVHFRLPGSGRGLRGHQAMLRNQATESSIPALWLQFKVL</sequence>
<reference evidence="3" key="1">
    <citation type="journal article" date="2017" name="Plant J.">
        <title>The pomegranate (Punica granatum L.) genome and the genomics of punicalagin biosynthesis.</title>
        <authorList>
            <person name="Qin G."/>
            <person name="Xu C."/>
            <person name="Ming R."/>
            <person name="Tang H."/>
            <person name="Guyot R."/>
            <person name="Kramer E.M."/>
            <person name="Hu Y."/>
            <person name="Yi X."/>
            <person name="Qi Y."/>
            <person name="Xu X."/>
            <person name="Gao Z."/>
            <person name="Pan H."/>
            <person name="Jian J."/>
            <person name="Tian Y."/>
            <person name="Yue Z."/>
            <person name="Xu Y."/>
        </authorList>
    </citation>
    <scope>NUCLEOTIDE SEQUENCE [LARGE SCALE GENOMIC DNA]</scope>
    <source>
        <strain evidence="3">cv. Dabenzi</strain>
    </source>
</reference>
<evidence type="ECO:0000313" key="2">
    <source>
        <dbReference type="EMBL" id="OWM85668.1"/>
    </source>
</evidence>
<protein>
    <recommendedName>
        <fullName evidence="1">DUF630 domain-containing protein</fullName>
    </recommendedName>
</protein>